<evidence type="ECO:0000313" key="4">
    <source>
        <dbReference type="Proteomes" id="UP001244443"/>
    </source>
</evidence>
<dbReference type="InterPro" id="IPR053140">
    <property type="entry name" value="GDSL_Rv0518-like"/>
</dbReference>
<dbReference type="Pfam" id="PF13472">
    <property type="entry name" value="Lipase_GDSL_2"/>
    <property type="match status" value="1"/>
</dbReference>
<dbReference type="EMBL" id="CP129968">
    <property type="protein sequence ID" value="WKK79868.1"/>
    <property type="molecule type" value="Genomic_DNA"/>
</dbReference>
<organism evidence="3 4">
    <name type="scientific">Marivirga arenosa</name>
    <dbReference type="NCBI Taxonomy" id="3059076"/>
    <lineage>
        <taxon>Bacteria</taxon>
        <taxon>Pseudomonadati</taxon>
        <taxon>Bacteroidota</taxon>
        <taxon>Cytophagia</taxon>
        <taxon>Cytophagales</taxon>
        <taxon>Marivirgaceae</taxon>
        <taxon>Marivirga</taxon>
    </lineage>
</organism>
<dbReference type="PANTHER" id="PTHR43784:SF2">
    <property type="entry name" value="GDSL-LIKE LIPASE_ACYLHYDROLASE, PUTATIVE (AFU_ORTHOLOGUE AFUA_2G00820)-RELATED"/>
    <property type="match status" value="1"/>
</dbReference>
<reference evidence="3 4" key="1">
    <citation type="submission" date="2023-08" db="EMBL/GenBank/DDBJ databases">
        <title>Comparative genomics and taxonomic characterization of three novel marine species of genus Marivirga.</title>
        <authorList>
            <person name="Muhammad N."/>
            <person name="Kim S.-G."/>
        </authorList>
    </citation>
    <scope>NUCLEOTIDE SEQUENCE [LARGE SCALE GENOMIC DNA]</scope>
    <source>
        <strain evidence="3 4">ABR2-2</strain>
        <strain evidence="2">BKB1-2</strain>
    </source>
</reference>
<dbReference type="RefSeq" id="WP_302124131.1">
    <property type="nucleotide sequence ID" value="NZ_CP129968.2"/>
</dbReference>
<dbReference type="AlphaFoldDB" id="A0AA49GE55"/>
<dbReference type="SUPFAM" id="SSF52266">
    <property type="entry name" value="SGNH hydrolase"/>
    <property type="match status" value="1"/>
</dbReference>
<evidence type="ECO:0000313" key="2">
    <source>
        <dbReference type="EMBL" id="WKK79868.1"/>
    </source>
</evidence>
<dbReference type="KEGG" id="marp:QYS47_21730"/>
<protein>
    <submittedName>
        <fullName evidence="3">SGNH/GDSL hydrolase family protein</fullName>
        <ecNumber evidence="3">3.1.-.-</ecNumber>
    </submittedName>
</protein>
<sequence length="228" mass="26134">MKIIKSALIVFIVFSISMKSMSQDKYSYLALGDSYTIGELVEEEERWPVVLSKKLNDRGIEIEVEKIIATTGWTTDELIEAINKDKSLENTTYDIVSLLIGVNNQYRGYGIIQYEEEFEELLKKAITLADKKAKNVFVVSIPDYGVTPFVKNNNKNGAIIAKELKKYNKVARNICEEYGVEFFDITPLSLKAIWNTDYVAKDDLHPSAKMYEEWADYIEPGLYQLLNK</sequence>
<evidence type="ECO:0000259" key="1">
    <source>
        <dbReference type="Pfam" id="PF13472"/>
    </source>
</evidence>
<dbReference type="CDD" id="cd01832">
    <property type="entry name" value="SGNH_hydrolase_like_1"/>
    <property type="match status" value="1"/>
</dbReference>
<proteinExistence type="predicted"/>
<dbReference type="Proteomes" id="UP001232019">
    <property type="component" value="Chromosome"/>
</dbReference>
<dbReference type="Gene3D" id="3.40.50.1110">
    <property type="entry name" value="SGNH hydrolase"/>
    <property type="match status" value="1"/>
</dbReference>
<keyword evidence="3" id="KW-0378">Hydrolase</keyword>
<feature type="domain" description="SGNH hydrolase-type esterase" evidence="1">
    <location>
        <begin position="30"/>
        <end position="212"/>
    </location>
</feature>
<gene>
    <name evidence="2" type="ORF">QYS47_21730</name>
    <name evidence="3" type="ORF">QYS48_23925</name>
</gene>
<keyword evidence="4" id="KW-1185">Reference proteome</keyword>
<dbReference type="EMBL" id="CP129970">
    <property type="protein sequence ID" value="WKK85040.2"/>
    <property type="molecule type" value="Genomic_DNA"/>
</dbReference>
<name>A0AA49GE55_9BACT</name>
<accession>A0AA49GFL2</accession>
<dbReference type="GO" id="GO:0016788">
    <property type="term" value="F:hydrolase activity, acting on ester bonds"/>
    <property type="evidence" value="ECO:0007669"/>
    <property type="project" value="UniProtKB-ARBA"/>
</dbReference>
<dbReference type="PANTHER" id="PTHR43784">
    <property type="entry name" value="GDSL-LIKE LIPASE/ACYLHYDROLASE, PUTATIVE (AFU_ORTHOLOGUE AFUA_2G00820)-RELATED"/>
    <property type="match status" value="1"/>
</dbReference>
<dbReference type="EC" id="3.1.-.-" evidence="3"/>
<evidence type="ECO:0000313" key="3">
    <source>
        <dbReference type="EMBL" id="WKK85040.2"/>
    </source>
</evidence>
<dbReference type="Proteomes" id="UP001244443">
    <property type="component" value="Chromosome"/>
</dbReference>
<dbReference type="InterPro" id="IPR036514">
    <property type="entry name" value="SGNH_hydro_sf"/>
</dbReference>
<dbReference type="InterPro" id="IPR013830">
    <property type="entry name" value="SGNH_hydro"/>
</dbReference>
<accession>A0AA49GE55</accession>